<name>A0ABW4L4T9_9MICO</name>
<evidence type="ECO:0000313" key="8">
    <source>
        <dbReference type="Proteomes" id="UP001597277"/>
    </source>
</evidence>
<proteinExistence type="predicted"/>
<keyword evidence="2 5" id="KW-0812">Transmembrane</keyword>
<dbReference type="PANTHER" id="PTHR43229:SF3">
    <property type="entry name" value="ABC-TYPE MULTIDRUG TRANSPORT SYSTEM, PERMEASE COMPONENT"/>
    <property type="match status" value="1"/>
</dbReference>
<dbReference type="PANTHER" id="PTHR43229">
    <property type="entry name" value="NODULATION PROTEIN J"/>
    <property type="match status" value="1"/>
</dbReference>
<protein>
    <submittedName>
        <fullName evidence="7">ABC transporter permease</fullName>
    </submittedName>
</protein>
<feature type="domain" description="ABC-2 type transporter transmembrane" evidence="6">
    <location>
        <begin position="33"/>
        <end position="212"/>
    </location>
</feature>
<evidence type="ECO:0000256" key="1">
    <source>
        <dbReference type="ARBA" id="ARBA00004141"/>
    </source>
</evidence>
<gene>
    <name evidence="7" type="ORF">ACFSE6_10875</name>
</gene>
<sequence length="248" mass="26669">MSDLGNWFRTWWLLLRWNAASSKIILPLSLVVQMMLAVGIVIGFGFLAPVTDPEVALFLATGAPTVLLLTTGLVLVPQVVGTMKQQGSYDWFRALPAPRSAFLLADITMWTVISLPGVLLALFVASIRYDLNLAPAPWAAPVALAVAATAAMVGYAIATALPPRFAQLLTQVLVFVILLFSPITFAAEVLPDWLAAAHRWMPLEPMADLLRAQLAPESYAADVSQALVLAGWGFGATALTLVLMSRRS</sequence>
<dbReference type="Proteomes" id="UP001597277">
    <property type="component" value="Unassembled WGS sequence"/>
</dbReference>
<feature type="transmembrane region" description="Helical" evidence="5">
    <location>
        <begin position="168"/>
        <end position="187"/>
    </location>
</feature>
<accession>A0ABW4L4T9</accession>
<feature type="transmembrane region" description="Helical" evidence="5">
    <location>
        <begin position="226"/>
        <end position="244"/>
    </location>
</feature>
<evidence type="ECO:0000256" key="2">
    <source>
        <dbReference type="ARBA" id="ARBA00022692"/>
    </source>
</evidence>
<comment type="caution">
    <text evidence="7">The sequence shown here is derived from an EMBL/GenBank/DDBJ whole genome shotgun (WGS) entry which is preliminary data.</text>
</comment>
<organism evidence="7 8">
    <name type="scientific">Georgenia deserti</name>
    <dbReference type="NCBI Taxonomy" id="2093781"/>
    <lineage>
        <taxon>Bacteria</taxon>
        <taxon>Bacillati</taxon>
        <taxon>Actinomycetota</taxon>
        <taxon>Actinomycetes</taxon>
        <taxon>Micrococcales</taxon>
        <taxon>Bogoriellaceae</taxon>
        <taxon>Georgenia</taxon>
    </lineage>
</organism>
<evidence type="ECO:0000259" key="6">
    <source>
        <dbReference type="Pfam" id="PF01061"/>
    </source>
</evidence>
<evidence type="ECO:0000313" key="7">
    <source>
        <dbReference type="EMBL" id="MFD1718340.1"/>
    </source>
</evidence>
<comment type="subcellular location">
    <subcellularLocation>
        <location evidence="1">Membrane</location>
        <topology evidence="1">Multi-pass membrane protein</topology>
    </subcellularLocation>
</comment>
<feature type="transmembrane region" description="Helical" evidence="5">
    <location>
        <begin position="55"/>
        <end position="80"/>
    </location>
</feature>
<dbReference type="EMBL" id="JBHUEE010000005">
    <property type="protein sequence ID" value="MFD1718340.1"/>
    <property type="molecule type" value="Genomic_DNA"/>
</dbReference>
<evidence type="ECO:0000256" key="3">
    <source>
        <dbReference type="ARBA" id="ARBA00022989"/>
    </source>
</evidence>
<keyword evidence="8" id="KW-1185">Reference proteome</keyword>
<reference evidence="8" key="1">
    <citation type="journal article" date="2019" name="Int. J. Syst. Evol. Microbiol.">
        <title>The Global Catalogue of Microorganisms (GCM) 10K type strain sequencing project: providing services to taxonomists for standard genome sequencing and annotation.</title>
        <authorList>
            <consortium name="The Broad Institute Genomics Platform"/>
            <consortium name="The Broad Institute Genome Sequencing Center for Infectious Disease"/>
            <person name="Wu L."/>
            <person name="Ma J."/>
        </authorList>
    </citation>
    <scope>NUCLEOTIDE SEQUENCE [LARGE SCALE GENOMIC DNA]</scope>
    <source>
        <strain evidence="8">JCM 17130</strain>
    </source>
</reference>
<keyword evidence="3 5" id="KW-1133">Transmembrane helix</keyword>
<feature type="transmembrane region" description="Helical" evidence="5">
    <location>
        <begin position="138"/>
        <end position="161"/>
    </location>
</feature>
<evidence type="ECO:0000256" key="4">
    <source>
        <dbReference type="ARBA" id="ARBA00023136"/>
    </source>
</evidence>
<keyword evidence="4 5" id="KW-0472">Membrane</keyword>
<dbReference type="InterPro" id="IPR013525">
    <property type="entry name" value="ABC2_TM"/>
</dbReference>
<feature type="transmembrane region" description="Helical" evidence="5">
    <location>
        <begin position="101"/>
        <end position="126"/>
    </location>
</feature>
<feature type="transmembrane region" description="Helical" evidence="5">
    <location>
        <begin position="24"/>
        <end position="49"/>
    </location>
</feature>
<dbReference type="RefSeq" id="WP_388006436.1">
    <property type="nucleotide sequence ID" value="NZ_JBHUEE010000005.1"/>
</dbReference>
<dbReference type="Pfam" id="PF01061">
    <property type="entry name" value="ABC2_membrane"/>
    <property type="match status" value="1"/>
</dbReference>
<evidence type="ECO:0000256" key="5">
    <source>
        <dbReference type="SAM" id="Phobius"/>
    </source>
</evidence>
<dbReference type="InterPro" id="IPR051784">
    <property type="entry name" value="Nod_factor_ABC_transporter"/>
</dbReference>